<dbReference type="Proteomes" id="UP000093281">
    <property type="component" value="Unassembled WGS sequence"/>
</dbReference>
<dbReference type="RefSeq" id="WP_066186380.1">
    <property type="nucleotide sequence ID" value="NZ_LCUJ01000003.1"/>
</dbReference>
<gene>
    <name evidence="1" type="ORF">AAX29_01265</name>
</gene>
<accession>A0A1C0B7A7</accession>
<organism evidence="1 2">
    <name type="scientific">Aliarcobacter thereius</name>
    <dbReference type="NCBI Taxonomy" id="544718"/>
    <lineage>
        <taxon>Bacteria</taxon>
        <taxon>Pseudomonadati</taxon>
        <taxon>Campylobacterota</taxon>
        <taxon>Epsilonproteobacteria</taxon>
        <taxon>Campylobacterales</taxon>
        <taxon>Arcobacteraceae</taxon>
        <taxon>Aliarcobacter</taxon>
    </lineage>
</organism>
<dbReference type="AlphaFoldDB" id="A0A1C0B7A7"/>
<name>A0A1C0B7A7_9BACT</name>
<evidence type="ECO:0000313" key="1">
    <source>
        <dbReference type="EMBL" id="OCL99451.1"/>
    </source>
</evidence>
<sequence length="460" mass="55477">MYEKDVLREMLYEAMIIGDDIAYVDIYNKYKVKYDFIKNYSLLIGTNELEHSNFYKSIIGQIHTKKYFDSFTKDGKEIYLVNPFADYKNLLYISEHFKKEPYVDHTIFLDNQAVNMFVRFFDKKIQNDFVDTQIKYGLDLNYLLYVLEDYVNPHHRNFKPNMTFEKIYKLDVINHLNKEIFSNTGEVLIDIKRIQSHGFQTVDMLVEDRKSYFTHFIDKHKYNLQLQTQIINENTIKYYFDENFKEVDINQVLADYYLIFGFVIKIIIENWKNISIENKLNNLYDSMVMKGRVFKHLLEFAYRYFDNNHIYSDFFKYDKKMTYDNIIQRTHNISWDIFLYSISLHFISSPRKRFEKIQADFGIGQFVTKDTPLFKSYISGYDRKIFLIKKSKFGNTHDVINSPSLTTEKVEAILDEYNMQNVNKIQVVKNKNFNLFKKYPYQIALLFCEQMKSELKLNYL</sequence>
<comment type="caution">
    <text evidence="1">The sequence shown here is derived from an EMBL/GenBank/DDBJ whole genome shotgun (WGS) entry which is preliminary data.</text>
</comment>
<dbReference type="EMBL" id="LCUJ01000003">
    <property type="protein sequence ID" value="OCL99451.1"/>
    <property type="molecule type" value="Genomic_DNA"/>
</dbReference>
<protein>
    <submittedName>
        <fullName evidence="1">Uncharacterized protein</fullName>
    </submittedName>
</protein>
<reference evidence="2" key="1">
    <citation type="submission" date="2015-05" db="EMBL/GenBank/DDBJ databases">
        <authorList>
            <person name="Rovetto F."/>
            <person name="Cocolin L."/>
            <person name="Illeghems K."/>
            <person name="Van Nieuwerburgh F."/>
            <person name="Houf K."/>
        </authorList>
    </citation>
    <scope>NUCLEOTIDE SEQUENCE [LARGE SCALE GENOMIC DNA]</scope>
    <source>
        <strain evidence="2">DU22</strain>
    </source>
</reference>
<proteinExistence type="predicted"/>
<evidence type="ECO:0000313" key="2">
    <source>
        <dbReference type="Proteomes" id="UP000093281"/>
    </source>
</evidence>